<reference evidence="3" key="1">
    <citation type="journal article" date="2019" name="bioRxiv">
        <title>The Genome of the Zebra Mussel, Dreissena polymorpha: A Resource for Invasive Species Research.</title>
        <authorList>
            <person name="McCartney M.A."/>
            <person name="Auch B."/>
            <person name="Kono T."/>
            <person name="Mallez S."/>
            <person name="Zhang Y."/>
            <person name="Obille A."/>
            <person name="Becker A."/>
            <person name="Abrahante J.E."/>
            <person name="Garbe J."/>
            <person name="Badalamenti J.P."/>
            <person name="Herman A."/>
            <person name="Mangelson H."/>
            <person name="Liachko I."/>
            <person name="Sullivan S."/>
            <person name="Sone E.D."/>
            <person name="Koren S."/>
            <person name="Silverstein K.A.T."/>
            <person name="Beckman K.B."/>
            <person name="Gohl D.M."/>
        </authorList>
    </citation>
    <scope>NUCLEOTIDE SEQUENCE</scope>
    <source>
        <strain evidence="3">Duluth1</strain>
        <tissue evidence="3">Whole animal</tissue>
    </source>
</reference>
<accession>A0A9D4S4N5</accession>
<reference evidence="3" key="2">
    <citation type="submission" date="2020-11" db="EMBL/GenBank/DDBJ databases">
        <authorList>
            <person name="McCartney M.A."/>
            <person name="Auch B."/>
            <person name="Kono T."/>
            <person name="Mallez S."/>
            <person name="Becker A."/>
            <person name="Gohl D.M."/>
            <person name="Silverstein K.A.T."/>
            <person name="Koren S."/>
            <person name="Bechman K.B."/>
            <person name="Herman A."/>
            <person name="Abrahante J.E."/>
            <person name="Garbe J."/>
        </authorList>
    </citation>
    <scope>NUCLEOTIDE SEQUENCE</scope>
    <source>
        <strain evidence="3">Duluth1</strain>
        <tissue evidence="3">Whole animal</tissue>
    </source>
</reference>
<sequence length="638" mass="74180">MRVKRTIDHLKKIGYISNEEYKLLNPNPSSEKFDTALLVVLLQHICNLNPRDKVWGQKDNAKIKGNTDEANIQRIRNLRNKMQYKNAARLEQHEFDSSWDILEKAMVHLGKSCGLHDVQNSIDIIKNRTLEMVTPEMKNLRENTMLFLKEYQGDEQYYIKTKFFHQAEKMLTDKHLTVVTGNLGEGKTTMAAYLALKISEPEKCLKLENACDWRKIDWSLKQFNTVIIDDIFGVGALNTTYLADWKMYLPEIERAAKMNQLNVIITYRHYIKEYDLHSDSIFKDREGNIVQLCSVDLTNEEKKNILISRVKRTNNEDLFLRNHVDIDECVMMYKGTMNRHIDTTVIGFPQCANLFVQRDTMIKLGARFFENPVAHYIKQMYNEKNFDLFLALVIVWAERTGGRIKAGNLEIASQTSGHIGFVANIFGIEVNRERLENISFCLKSHQKDSLIYVEHSGEYKFSHNAIGDMVGVVPGDQRHKIVETIELCPRDFLMNMIRLEDAGNEQFCVVVDKDNYHYLCRKVAKMILRNNCNSDGRGDFVSESTQLLSRKPQLHLEVLHNLDFELLHHTMFMDEHFVEVFIKVVKDERLQQDLFETPVMKLKMSFSNEDVICIPFYCLYFGKDVLLKGLIANGIEIT</sequence>
<gene>
    <name evidence="3" type="ORF">DPMN_014541</name>
</gene>
<evidence type="ECO:0000259" key="1">
    <source>
        <dbReference type="Pfam" id="PF18738"/>
    </source>
</evidence>
<name>A0A9D4S4N5_DREPO</name>
<evidence type="ECO:0000313" key="3">
    <source>
        <dbReference type="EMBL" id="KAH3890460.1"/>
    </source>
</evidence>
<proteinExistence type="predicted"/>
<evidence type="ECO:0000259" key="2">
    <source>
        <dbReference type="Pfam" id="PF20720"/>
    </source>
</evidence>
<evidence type="ECO:0008006" key="5">
    <source>
        <dbReference type="Google" id="ProtNLM"/>
    </source>
</evidence>
<comment type="caution">
    <text evidence="3">The sequence shown here is derived from an EMBL/GenBank/DDBJ whole genome shotgun (WGS) entry which is preliminary data.</text>
</comment>
<dbReference type="InterPro" id="IPR049050">
    <property type="entry name" value="nSTAND3"/>
</dbReference>
<evidence type="ECO:0000313" key="4">
    <source>
        <dbReference type="Proteomes" id="UP000828390"/>
    </source>
</evidence>
<dbReference type="Pfam" id="PF20720">
    <property type="entry name" value="nSTAND3"/>
    <property type="match status" value="1"/>
</dbReference>
<feature type="domain" description="Novel STAND NTPase 3" evidence="2">
    <location>
        <begin position="158"/>
        <end position="310"/>
    </location>
</feature>
<dbReference type="EMBL" id="JAIWYP010000001">
    <property type="protein sequence ID" value="KAH3890460.1"/>
    <property type="molecule type" value="Genomic_DNA"/>
</dbReference>
<protein>
    <recommendedName>
        <fullName evidence="5">DZIP3-like HEPN domain-containing protein</fullName>
    </recommendedName>
</protein>
<organism evidence="3 4">
    <name type="scientific">Dreissena polymorpha</name>
    <name type="common">Zebra mussel</name>
    <name type="synonym">Mytilus polymorpha</name>
    <dbReference type="NCBI Taxonomy" id="45954"/>
    <lineage>
        <taxon>Eukaryota</taxon>
        <taxon>Metazoa</taxon>
        <taxon>Spiralia</taxon>
        <taxon>Lophotrochozoa</taxon>
        <taxon>Mollusca</taxon>
        <taxon>Bivalvia</taxon>
        <taxon>Autobranchia</taxon>
        <taxon>Heteroconchia</taxon>
        <taxon>Euheterodonta</taxon>
        <taxon>Imparidentia</taxon>
        <taxon>Neoheterodontei</taxon>
        <taxon>Myida</taxon>
        <taxon>Dreissenoidea</taxon>
        <taxon>Dreissenidae</taxon>
        <taxon>Dreissena</taxon>
    </lineage>
</organism>
<dbReference type="AlphaFoldDB" id="A0A9D4S4N5"/>
<dbReference type="Proteomes" id="UP000828390">
    <property type="component" value="Unassembled WGS sequence"/>
</dbReference>
<dbReference type="OrthoDB" id="10686375at2759"/>
<dbReference type="InterPro" id="IPR041249">
    <property type="entry name" value="HEPN_DZIP3"/>
</dbReference>
<feature type="domain" description="DZIP3-like HEPN" evidence="1">
    <location>
        <begin position="20"/>
        <end position="132"/>
    </location>
</feature>
<keyword evidence="4" id="KW-1185">Reference proteome</keyword>
<dbReference type="Pfam" id="PF18738">
    <property type="entry name" value="HEPN_DZIP3"/>
    <property type="match status" value="1"/>
</dbReference>